<evidence type="ECO:0000259" key="12">
    <source>
        <dbReference type="PROSITE" id="PS51464"/>
    </source>
</evidence>
<dbReference type="InterPro" id="IPR035466">
    <property type="entry name" value="GlmS/AgaS_SIS"/>
</dbReference>
<evidence type="ECO:0000256" key="3">
    <source>
        <dbReference type="ARBA" id="ARBA00012916"/>
    </source>
</evidence>
<proteinExistence type="inferred from homology"/>
<dbReference type="GO" id="GO:0005829">
    <property type="term" value="C:cytosol"/>
    <property type="evidence" value="ECO:0007669"/>
    <property type="project" value="TreeGrafter"/>
</dbReference>
<dbReference type="NCBIfam" id="NF001484">
    <property type="entry name" value="PRK00331.1"/>
    <property type="match status" value="1"/>
</dbReference>
<feature type="domain" description="Glutamine amidotransferase type-2" evidence="11">
    <location>
        <begin position="2"/>
        <end position="220"/>
    </location>
</feature>
<dbReference type="GO" id="GO:0005975">
    <property type="term" value="P:carbohydrate metabolic process"/>
    <property type="evidence" value="ECO:0007669"/>
    <property type="project" value="UniProtKB-UniRule"/>
</dbReference>
<evidence type="ECO:0000259" key="11">
    <source>
        <dbReference type="PROSITE" id="PS51278"/>
    </source>
</evidence>
<dbReference type="EC" id="2.6.1.16" evidence="3 10"/>
<dbReference type="FunFam" id="3.40.50.10490:FF:000001">
    <property type="entry name" value="Glutamine--fructose-6-phosphate aminotransferase [isomerizing]"/>
    <property type="match status" value="1"/>
</dbReference>
<dbReference type="SUPFAM" id="SSF53697">
    <property type="entry name" value="SIS domain"/>
    <property type="match status" value="1"/>
</dbReference>
<dbReference type="FunFam" id="3.60.20.10:FF:000006">
    <property type="entry name" value="Glutamine--fructose-6-phosphate aminotransferase [isomerizing]"/>
    <property type="match status" value="1"/>
</dbReference>
<accession>A0A212L5K3</accession>
<dbReference type="InterPro" id="IPR029055">
    <property type="entry name" value="Ntn_hydrolases_N"/>
</dbReference>
<dbReference type="GO" id="GO:0004360">
    <property type="term" value="F:glutamine-fructose-6-phosphate transaminase (isomerizing) activity"/>
    <property type="evidence" value="ECO:0007669"/>
    <property type="project" value="UniProtKB-UniRule"/>
</dbReference>
<dbReference type="Pfam" id="PF01380">
    <property type="entry name" value="SIS"/>
    <property type="match status" value="2"/>
</dbReference>
<keyword evidence="5 10" id="KW-0963">Cytoplasm</keyword>
<keyword evidence="6 10" id="KW-0032">Aminotransferase</keyword>
<evidence type="ECO:0000256" key="5">
    <source>
        <dbReference type="ARBA" id="ARBA00022490"/>
    </source>
</evidence>
<dbReference type="GO" id="GO:0097367">
    <property type="term" value="F:carbohydrate derivative binding"/>
    <property type="evidence" value="ECO:0007669"/>
    <property type="project" value="InterPro"/>
</dbReference>
<dbReference type="CDD" id="cd05008">
    <property type="entry name" value="SIS_GlmS_GlmD_1"/>
    <property type="match status" value="1"/>
</dbReference>
<comment type="function">
    <text evidence="10">Catalyzes the first step in hexosamine metabolism, converting fructose-6P into glucosamine-6P using glutamine as a nitrogen source.</text>
</comment>
<dbReference type="PANTHER" id="PTHR10937:SF0">
    <property type="entry name" value="GLUTAMINE--FRUCTOSE-6-PHOSPHATE TRANSAMINASE (ISOMERIZING)"/>
    <property type="match status" value="1"/>
</dbReference>
<dbReference type="PANTHER" id="PTHR10937">
    <property type="entry name" value="GLUCOSAMINE--FRUCTOSE-6-PHOSPHATE AMINOTRANSFERASE, ISOMERIZING"/>
    <property type="match status" value="1"/>
</dbReference>
<dbReference type="PROSITE" id="PS51278">
    <property type="entry name" value="GATASE_TYPE_2"/>
    <property type="match status" value="1"/>
</dbReference>
<dbReference type="InterPro" id="IPR046348">
    <property type="entry name" value="SIS_dom_sf"/>
</dbReference>
<dbReference type="CDD" id="cd00714">
    <property type="entry name" value="GFAT"/>
    <property type="match status" value="1"/>
</dbReference>
<evidence type="ECO:0000313" key="13">
    <source>
        <dbReference type="EMBL" id="SCM72831.1"/>
    </source>
</evidence>
<dbReference type="AlphaFoldDB" id="A0A212L5K3"/>
<keyword evidence="9" id="KW-0315">Glutamine amidotransferase</keyword>
<protein>
    <recommendedName>
        <fullName evidence="4 10">Glutamine--fructose-6-phosphate aminotransferase [isomerizing]</fullName>
        <ecNumber evidence="3 10">2.6.1.16</ecNumber>
    </recommendedName>
    <alternativeName>
        <fullName evidence="10">D-fructose-6-phosphate amidotransferase</fullName>
    </alternativeName>
    <alternativeName>
        <fullName evidence="10">GFAT</fullName>
    </alternativeName>
    <alternativeName>
        <fullName evidence="10">Glucosamine-6-phosphate synthase</fullName>
    </alternativeName>
    <alternativeName>
        <fullName evidence="10">Hexosephosphate aminotransferase</fullName>
    </alternativeName>
    <alternativeName>
        <fullName evidence="10">L-glutamine--D-fructose-6-phosphate amidotransferase</fullName>
    </alternativeName>
</protein>
<feature type="initiator methionine" description="Removed" evidence="10">
    <location>
        <position position="1"/>
    </location>
</feature>
<comment type="catalytic activity">
    <reaction evidence="1 10">
        <text>D-fructose 6-phosphate + L-glutamine = D-glucosamine 6-phosphate + L-glutamate</text>
        <dbReference type="Rhea" id="RHEA:13237"/>
        <dbReference type="ChEBI" id="CHEBI:29985"/>
        <dbReference type="ChEBI" id="CHEBI:58359"/>
        <dbReference type="ChEBI" id="CHEBI:58725"/>
        <dbReference type="ChEBI" id="CHEBI:61527"/>
        <dbReference type="EC" id="2.6.1.16"/>
    </reaction>
</comment>
<sequence>MCGIIGYAGHRPAVPVVVEGLRRLEYRGYDSAGVAFVRQNNIHVVRAMGKLAALEEKLAHEPVTTPTCAMGHTRWATHGVPAERNAHPHCSNDGSLAIVHNGIIENYQEIKAELTGKGYTFSSETDTEVLVNLVAERRKTSPDLLHAFATALREAHGAYAVCLMDKDEPGVIYAARMSAPLIFGQGTGENFVASDIPAFLPYTRKVVFLQDGDLVRATAGSFEIMRLEDLSPVRRETQTIQWDMQAAQKGGYRHFMLKEIFEQPRVISDGLTGRLNADKSQVRLEELDVLPVPKRLHIVACGTSYHSGLWGRHLLEHWARVPVQVEIASEFRYRDTLLLDKDDMVLVISQSGETADTLAALRIAKQNGVTVLGLCNVVGSSIARDASAVLYTQAGPEISVASTKAMCSQMVMLALMALYWGTRKGCLPADECRSTLQILENLPALLDDCLPALHDRAKEISRKYAQARNFFYLGRGHCYPLALEGALKLKELSYIHAEGYAAGEMKHGPIALIDPSFPTFALALDDVLLPKVKSNMVEVQARQGKVIALTNKGVELDAEDRWEIPALPAPLSAFVALPALQLFSYETADYLGKDVDQPRNLAKSVTVE</sequence>
<dbReference type="InterPro" id="IPR035490">
    <property type="entry name" value="GlmS/FrlB_SIS"/>
</dbReference>
<feature type="domain" description="SIS" evidence="12">
    <location>
        <begin position="460"/>
        <end position="598"/>
    </location>
</feature>
<feature type="active site" description="For Fru-6P isomerization activity" evidence="10">
    <location>
        <position position="603"/>
    </location>
</feature>
<dbReference type="SUPFAM" id="SSF56235">
    <property type="entry name" value="N-terminal nucleophile aminohydrolases (Ntn hydrolases)"/>
    <property type="match status" value="1"/>
</dbReference>
<comment type="subcellular location">
    <subcellularLocation>
        <location evidence="2 10">Cytoplasm</location>
    </subcellularLocation>
</comment>
<dbReference type="Pfam" id="PF13522">
    <property type="entry name" value="GATase_6"/>
    <property type="match status" value="1"/>
</dbReference>
<dbReference type="InterPro" id="IPR017932">
    <property type="entry name" value="GATase_2_dom"/>
</dbReference>
<dbReference type="GO" id="GO:0006002">
    <property type="term" value="P:fructose 6-phosphate metabolic process"/>
    <property type="evidence" value="ECO:0007669"/>
    <property type="project" value="TreeGrafter"/>
</dbReference>
<dbReference type="InterPro" id="IPR005855">
    <property type="entry name" value="GFAT"/>
</dbReference>
<evidence type="ECO:0000256" key="9">
    <source>
        <dbReference type="ARBA" id="ARBA00022962"/>
    </source>
</evidence>
<feature type="domain" description="SIS" evidence="12">
    <location>
        <begin position="284"/>
        <end position="426"/>
    </location>
</feature>
<gene>
    <name evidence="10 13" type="primary">glmS</name>
    <name evidence="13" type="ORF">KL86DES1_20864</name>
</gene>
<dbReference type="InterPro" id="IPR047084">
    <property type="entry name" value="GFAT_N"/>
</dbReference>
<dbReference type="InterPro" id="IPR001347">
    <property type="entry name" value="SIS_dom"/>
</dbReference>
<dbReference type="Gene3D" id="3.60.20.10">
    <property type="entry name" value="Glutamine Phosphoribosylpyrophosphate, subunit 1, domain 1"/>
    <property type="match status" value="1"/>
</dbReference>
<dbReference type="GO" id="GO:0006487">
    <property type="term" value="P:protein N-linked glycosylation"/>
    <property type="evidence" value="ECO:0007669"/>
    <property type="project" value="TreeGrafter"/>
</dbReference>
<dbReference type="CDD" id="cd05009">
    <property type="entry name" value="SIS_GlmS_GlmD_2"/>
    <property type="match status" value="1"/>
</dbReference>
<comment type="subunit">
    <text evidence="10">Homodimer.</text>
</comment>
<reference evidence="13" key="1">
    <citation type="submission" date="2016-08" db="EMBL/GenBank/DDBJ databases">
        <authorList>
            <person name="Seilhamer J.J."/>
        </authorList>
    </citation>
    <scope>NUCLEOTIDE SEQUENCE</scope>
    <source>
        <strain evidence="13">86-1</strain>
    </source>
</reference>
<name>A0A212L5K3_9BACT</name>
<organism evidence="13">
    <name type="scientific">uncultured Desulfovibrio sp</name>
    <dbReference type="NCBI Taxonomy" id="167968"/>
    <lineage>
        <taxon>Bacteria</taxon>
        <taxon>Pseudomonadati</taxon>
        <taxon>Thermodesulfobacteriota</taxon>
        <taxon>Desulfovibrionia</taxon>
        <taxon>Desulfovibrionales</taxon>
        <taxon>Desulfovibrionaceae</taxon>
        <taxon>Desulfovibrio</taxon>
        <taxon>environmental samples</taxon>
    </lineage>
</organism>
<evidence type="ECO:0000256" key="4">
    <source>
        <dbReference type="ARBA" id="ARBA00016090"/>
    </source>
</evidence>
<dbReference type="NCBIfam" id="TIGR01135">
    <property type="entry name" value="glmS"/>
    <property type="match status" value="1"/>
</dbReference>
<evidence type="ECO:0000256" key="10">
    <source>
        <dbReference type="HAMAP-Rule" id="MF_00164"/>
    </source>
</evidence>
<evidence type="ECO:0000256" key="1">
    <source>
        <dbReference type="ARBA" id="ARBA00001031"/>
    </source>
</evidence>
<keyword evidence="8" id="KW-0677">Repeat</keyword>
<evidence type="ECO:0000256" key="2">
    <source>
        <dbReference type="ARBA" id="ARBA00004496"/>
    </source>
</evidence>
<dbReference type="HAMAP" id="MF_00164">
    <property type="entry name" value="GlmS"/>
    <property type="match status" value="1"/>
</dbReference>
<evidence type="ECO:0000256" key="8">
    <source>
        <dbReference type="ARBA" id="ARBA00022737"/>
    </source>
</evidence>
<dbReference type="RefSeq" id="WP_179980396.1">
    <property type="nucleotide sequence ID" value="NZ_LT608333.1"/>
</dbReference>
<feature type="active site" description="Nucleophile; for GATase activity" evidence="10">
    <location>
        <position position="2"/>
    </location>
</feature>
<keyword evidence="7 10" id="KW-0808">Transferase</keyword>
<evidence type="ECO:0000256" key="7">
    <source>
        <dbReference type="ARBA" id="ARBA00022679"/>
    </source>
</evidence>
<dbReference type="EMBL" id="FMJC01000002">
    <property type="protein sequence ID" value="SCM72831.1"/>
    <property type="molecule type" value="Genomic_DNA"/>
</dbReference>
<dbReference type="PROSITE" id="PS51464">
    <property type="entry name" value="SIS"/>
    <property type="match status" value="2"/>
</dbReference>
<dbReference type="GO" id="GO:0006047">
    <property type="term" value="P:UDP-N-acetylglucosamine metabolic process"/>
    <property type="evidence" value="ECO:0007669"/>
    <property type="project" value="TreeGrafter"/>
</dbReference>
<evidence type="ECO:0000256" key="6">
    <source>
        <dbReference type="ARBA" id="ARBA00022576"/>
    </source>
</evidence>
<dbReference type="Gene3D" id="3.40.50.10490">
    <property type="entry name" value="Glucose-6-phosphate isomerase like protein, domain 1"/>
    <property type="match status" value="2"/>
</dbReference>